<accession>A0A1Q6F5F3</accession>
<keyword evidence="6" id="KW-1133">Transmembrane helix</keyword>
<keyword evidence="4" id="KW-0378">Hydrolase</keyword>
<dbReference type="PANTHER" id="PTHR45962">
    <property type="entry name" value="N-FATTY-ACYL-AMINO ACID SYNTHASE/HYDROLASE PM20D1"/>
    <property type="match status" value="1"/>
</dbReference>
<gene>
    <name evidence="8" type="ORF">BHV66_06295</name>
</gene>
<dbReference type="Gene3D" id="3.30.70.360">
    <property type="match status" value="1"/>
</dbReference>
<dbReference type="InterPro" id="IPR047177">
    <property type="entry name" value="Pept_M20A"/>
</dbReference>
<protein>
    <submittedName>
        <fullName evidence="8">Peptidase</fullName>
    </submittedName>
</protein>
<organism evidence="8 9">
    <name type="scientific">Alistipes putredinis</name>
    <dbReference type="NCBI Taxonomy" id="28117"/>
    <lineage>
        <taxon>Bacteria</taxon>
        <taxon>Pseudomonadati</taxon>
        <taxon>Bacteroidota</taxon>
        <taxon>Bacteroidia</taxon>
        <taxon>Bacteroidales</taxon>
        <taxon>Rikenellaceae</taxon>
        <taxon>Alistipes</taxon>
    </lineage>
</organism>
<dbReference type="AlphaFoldDB" id="A0A1Q6F5F3"/>
<keyword evidence="6" id="KW-0812">Transmembrane</keyword>
<dbReference type="EMBL" id="MNQH01000030">
    <property type="protein sequence ID" value="OKY94056.1"/>
    <property type="molecule type" value="Genomic_DNA"/>
</dbReference>
<feature type="domain" description="Peptidase M20 dimerisation" evidence="7">
    <location>
        <begin position="251"/>
        <end position="394"/>
    </location>
</feature>
<keyword evidence="5" id="KW-0862">Zinc</keyword>
<evidence type="ECO:0000256" key="4">
    <source>
        <dbReference type="ARBA" id="ARBA00022801"/>
    </source>
</evidence>
<proteinExistence type="inferred from homology"/>
<dbReference type="GO" id="GO:0006508">
    <property type="term" value="P:proteolysis"/>
    <property type="evidence" value="ECO:0007669"/>
    <property type="project" value="UniProtKB-KW"/>
</dbReference>
<dbReference type="PROSITE" id="PS00758">
    <property type="entry name" value="ARGE_DAPE_CPG2_1"/>
    <property type="match status" value="1"/>
</dbReference>
<dbReference type="InterPro" id="IPR036264">
    <property type="entry name" value="Bact_exopeptidase_dim_dom"/>
</dbReference>
<dbReference type="Proteomes" id="UP000187417">
    <property type="component" value="Unassembled WGS sequence"/>
</dbReference>
<keyword evidence="2" id="KW-0645">Protease</keyword>
<evidence type="ECO:0000313" key="8">
    <source>
        <dbReference type="EMBL" id="OKY94056.1"/>
    </source>
</evidence>
<dbReference type="Gene3D" id="1.10.150.900">
    <property type="match status" value="1"/>
</dbReference>
<dbReference type="SUPFAM" id="SSF55031">
    <property type="entry name" value="Bacterial exopeptidase dimerisation domain"/>
    <property type="match status" value="1"/>
</dbReference>
<reference evidence="8 9" key="1">
    <citation type="journal article" date="2016" name="Nat. Biotechnol.">
        <title>Measurement of bacterial replication rates in microbial communities.</title>
        <authorList>
            <person name="Brown C.T."/>
            <person name="Olm M.R."/>
            <person name="Thomas B.C."/>
            <person name="Banfield J.F."/>
        </authorList>
    </citation>
    <scope>NUCLEOTIDE SEQUENCE [LARGE SCALE GENOMIC DNA]</scope>
    <source>
        <strain evidence="8">CAG:67_53_122</strain>
    </source>
</reference>
<dbReference type="SUPFAM" id="SSF53187">
    <property type="entry name" value="Zn-dependent exopeptidases"/>
    <property type="match status" value="1"/>
</dbReference>
<dbReference type="STRING" id="28117.BHV66_06295"/>
<comment type="similarity">
    <text evidence="1">Belongs to the peptidase M20A family.</text>
</comment>
<dbReference type="RefSeq" id="WP_022460747.1">
    <property type="nucleotide sequence ID" value="NZ_CAKVYA010000003.1"/>
</dbReference>
<feature type="transmembrane region" description="Helical" evidence="6">
    <location>
        <begin position="7"/>
        <end position="28"/>
    </location>
</feature>
<dbReference type="Pfam" id="PF01546">
    <property type="entry name" value="Peptidase_M20"/>
    <property type="match status" value="1"/>
</dbReference>
<evidence type="ECO:0000256" key="2">
    <source>
        <dbReference type="ARBA" id="ARBA00022670"/>
    </source>
</evidence>
<dbReference type="GO" id="GO:0008233">
    <property type="term" value="F:peptidase activity"/>
    <property type="evidence" value="ECO:0007669"/>
    <property type="project" value="UniProtKB-KW"/>
</dbReference>
<evidence type="ECO:0000256" key="5">
    <source>
        <dbReference type="ARBA" id="ARBA00022833"/>
    </source>
</evidence>
<keyword evidence="6" id="KW-0472">Membrane</keyword>
<evidence type="ECO:0000256" key="1">
    <source>
        <dbReference type="ARBA" id="ARBA00006247"/>
    </source>
</evidence>
<keyword evidence="3" id="KW-0479">Metal-binding</keyword>
<evidence type="ECO:0000259" key="7">
    <source>
        <dbReference type="Pfam" id="PF07687"/>
    </source>
</evidence>
<evidence type="ECO:0000256" key="6">
    <source>
        <dbReference type="SAM" id="Phobius"/>
    </source>
</evidence>
<dbReference type="InterPro" id="IPR002933">
    <property type="entry name" value="Peptidase_M20"/>
</dbReference>
<dbReference type="Pfam" id="PF07687">
    <property type="entry name" value="M20_dimer"/>
    <property type="match status" value="1"/>
</dbReference>
<dbReference type="GO" id="GO:0046872">
    <property type="term" value="F:metal ion binding"/>
    <property type="evidence" value="ECO:0007669"/>
    <property type="project" value="UniProtKB-KW"/>
</dbReference>
<dbReference type="Gene3D" id="3.40.630.10">
    <property type="entry name" value="Zn peptidases"/>
    <property type="match status" value="1"/>
</dbReference>
<name>A0A1Q6F5F3_9BACT</name>
<sequence>MKKEKKIIWLLTGIAAVSLLVLCTVVIVRTATYPFIRTTGPDGPPRSVEPSAQAVERLAGGIRIPTVSDAIDRTDDNPFQAFKAYLPQAYPAIYSQLDTLTINEYGLVFRWPGKNPALPPILLCSHYDVVPVLNYDPSAPDAPLPGWDYPPFSGAVADGRIYGRGTLDMKGMLFSILEATDSLLAEGFRPERDVWIALGFDEETGGTQGALKIARYFEEQGIAFDAVYDEGGIIIAPGLGGIQRTAALVGTAEKGFSTIRITVRGTGGHSSMPPEKGSLVLAAEIIEQLNREQMPAFLTAPVIAFLDRIGGSMGVAQRTAIANRWLLESLLLRSFESNPATNALVRTTTAITMARGSDAANVLASEAEVTVNFRLLPGNTTAQVKRHVENICNGYDVRIEELSTREPSQISPDDVHAFEMIRTSLAGLYPGTIVTPYLTLGGTDAYKYEAVSPNVYRFMPVLLTEQEQGTIHNENESISLENYGRMIAYFRDLIRNYR</sequence>
<dbReference type="InterPro" id="IPR011650">
    <property type="entry name" value="Peptidase_M20_dimer"/>
</dbReference>
<evidence type="ECO:0000313" key="9">
    <source>
        <dbReference type="Proteomes" id="UP000187417"/>
    </source>
</evidence>
<comment type="caution">
    <text evidence="8">The sequence shown here is derived from an EMBL/GenBank/DDBJ whole genome shotgun (WGS) entry which is preliminary data.</text>
</comment>
<dbReference type="InterPro" id="IPR001261">
    <property type="entry name" value="ArgE/DapE_CS"/>
</dbReference>
<evidence type="ECO:0000256" key="3">
    <source>
        <dbReference type="ARBA" id="ARBA00022723"/>
    </source>
</evidence>
<dbReference type="PANTHER" id="PTHR45962:SF1">
    <property type="entry name" value="N-FATTY-ACYL-AMINO ACID SYNTHASE_HYDROLASE PM20D1"/>
    <property type="match status" value="1"/>
</dbReference>